<keyword evidence="2" id="KW-1185">Reference proteome</keyword>
<dbReference type="InParanoid" id="A0A067MGU8"/>
<evidence type="ECO:0000313" key="2">
    <source>
        <dbReference type="Proteomes" id="UP000027195"/>
    </source>
</evidence>
<reference evidence="2" key="1">
    <citation type="journal article" date="2014" name="Proc. Natl. Acad. Sci. U.S.A.">
        <title>Extensive sampling of basidiomycete genomes demonstrates inadequacy of the white-rot/brown-rot paradigm for wood decay fungi.</title>
        <authorList>
            <person name="Riley R."/>
            <person name="Salamov A.A."/>
            <person name="Brown D.W."/>
            <person name="Nagy L.G."/>
            <person name="Floudas D."/>
            <person name="Held B.W."/>
            <person name="Levasseur A."/>
            <person name="Lombard V."/>
            <person name="Morin E."/>
            <person name="Otillar R."/>
            <person name="Lindquist E.A."/>
            <person name="Sun H."/>
            <person name="LaButti K.M."/>
            <person name="Schmutz J."/>
            <person name="Jabbour D."/>
            <person name="Luo H."/>
            <person name="Baker S.E."/>
            <person name="Pisabarro A.G."/>
            <person name="Walton J.D."/>
            <person name="Blanchette R.A."/>
            <person name="Henrissat B."/>
            <person name="Martin F."/>
            <person name="Cullen D."/>
            <person name="Hibbett D.S."/>
            <person name="Grigoriev I.V."/>
        </authorList>
    </citation>
    <scope>NUCLEOTIDE SEQUENCE [LARGE SCALE GENOMIC DNA]</scope>
    <source>
        <strain evidence="2">FD-172 SS1</strain>
    </source>
</reference>
<evidence type="ECO:0000313" key="1">
    <source>
        <dbReference type="EMBL" id="KDQ15013.1"/>
    </source>
</evidence>
<accession>A0A067MGU8</accession>
<proteinExistence type="predicted"/>
<sequence>MRGIGEARRLGSASPEHYVSATMRYGLPNIPRAKRLPSPPPVIHVSVRAIEVEFRLIRPYNPLPVFHCPTSMLQCEAQPFTNMLSACRALRMVDMLGAFGSLRKSFLRAAAAVLEWPVSTSRTRCRASAAESCSGQPAELRGSSWGVCWRYRWTDMWLIPRRVATA</sequence>
<dbReference type="HOGENOM" id="CLU_136310_0_0_1"/>
<organism evidence="1 2">
    <name type="scientific">Botryobasidium botryosum (strain FD-172 SS1)</name>
    <dbReference type="NCBI Taxonomy" id="930990"/>
    <lineage>
        <taxon>Eukaryota</taxon>
        <taxon>Fungi</taxon>
        <taxon>Dikarya</taxon>
        <taxon>Basidiomycota</taxon>
        <taxon>Agaricomycotina</taxon>
        <taxon>Agaricomycetes</taxon>
        <taxon>Cantharellales</taxon>
        <taxon>Botryobasidiaceae</taxon>
        <taxon>Botryobasidium</taxon>
    </lineage>
</organism>
<gene>
    <name evidence="1" type="ORF">BOTBODRAFT_300422</name>
</gene>
<dbReference type="Proteomes" id="UP000027195">
    <property type="component" value="Unassembled WGS sequence"/>
</dbReference>
<dbReference type="EMBL" id="KL198034">
    <property type="protein sequence ID" value="KDQ15013.1"/>
    <property type="molecule type" value="Genomic_DNA"/>
</dbReference>
<dbReference type="AlphaFoldDB" id="A0A067MGU8"/>
<protein>
    <submittedName>
        <fullName evidence="1">Uncharacterized protein</fullName>
    </submittedName>
</protein>
<name>A0A067MGU8_BOTB1</name>